<comment type="caution">
    <text evidence="1">The sequence shown here is derived from an EMBL/GenBank/DDBJ whole genome shotgun (WGS) entry which is preliminary data.</text>
</comment>
<dbReference type="EMBL" id="AZBU02000001">
    <property type="protein sequence ID" value="TMS39187.1"/>
    <property type="molecule type" value="Genomic_DNA"/>
</dbReference>
<reference evidence="1 2" key="2">
    <citation type="journal article" date="2019" name="G3 (Bethesda)">
        <title>Hybrid Assembly of the Genome of the Entomopathogenic Nematode Steinernema carpocapsae Identifies the X-Chromosome.</title>
        <authorList>
            <person name="Serra L."/>
            <person name="Macchietto M."/>
            <person name="Macias-Munoz A."/>
            <person name="McGill C.J."/>
            <person name="Rodriguez I.M."/>
            <person name="Rodriguez B."/>
            <person name="Murad R."/>
            <person name="Mortazavi A."/>
        </authorList>
    </citation>
    <scope>NUCLEOTIDE SEQUENCE [LARGE SCALE GENOMIC DNA]</scope>
    <source>
        <strain evidence="1 2">ALL</strain>
    </source>
</reference>
<evidence type="ECO:0000313" key="2">
    <source>
        <dbReference type="Proteomes" id="UP000298663"/>
    </source>
</evidence>
<dbReference type="Proteomes" id="UP000298663">
    <property type="component" value="Chromosome X"/>
</dbReference>
<dbReference type="EMBL" id="CM016762">
    <property type="protein sequence ID" value="TMS39187.1"/>
    <property type="molecule type" value="Genomic_DNA"/>
</dbReference>
<name>A0A4U8V4F6_STECR</name>
<dbReference type="AlphaFoldDB" id="A0A4U8V4F6"/>
<sequence length="79" mass="9027">MCLAICSFLSNQISSLTMGRDEPYLTSSEGRNFCKVLWKKKVNSRVFRGFSFVNVSSEVKACSLFEKHGFVTYWDTSNL</sequence>
<accession>A0A4U8V4F6</accession>
<proteinExistence type="predicted"/>
<evidence type="ECO:0000313" key="1">
    <source>
        <dbReference type="EMBL" id="TMS39187.1"/>
    </source>
</evidence>
<organism evidence="1 2">
    <name type="scientific">Steinernema carpocapsae</name>
    <name type="common">Entomopathogenic nematode</name>
    <dbReference type="NCBI Taxonomy" id="34508"/>
    <lineage>
        <taxon>Eukaryota</taxon>
        <taxon>Metazoa</taxon>
        <taxon>Ecdysozoa</taxon>
        <taxon>Nematoda</taxon>
        <taxon>Chromadorea</taxon>
        <taxon>Rhabditida</taxon>
        <taxon>Tylenchina</taxon>
        <taxon>Panagrolaimomorpha</taxon>
        <taxon>Strongyloidoidea</taxon>
        <taxon>Steinernematidae</taxon>
        <taxon>Steinernema</taxon>
    </lineage>
</organism>
<gene>
    <name evidence="1" type="ORF">L596_005754</name>
</gene>
<keyword evidence="2" id="KW-1185">Reference proteome</keyword>
<reference evidence="1 2" key="1">
    <citation type="journal article" date="2015" name="Genome Biol.">
        <title>Comparative genomics of Steinernema reveals deeply conserved gene regulatory networks.</title>
        <authorList>
            <person name="Dillman A.R."/>
            <person name="Macchietto M."/>
            <person name="Porter C.F."/>
            <person name="Rogers A."/>
            <person name="Williams B."/>
            <person name="Antoshechkin I."/>
            <person name="Lee M.M."/>
            <person name="Goodwin Z."/>
            <person name="Lu X."/>
            <person name="Lewis E.E."/>
            <person name="Goodrich-Blair H."/>
            <person name="Stock S.P."/>
            <person name="Adams B.J."/>
            <person name="Sternberg P.W."/>
            <person name="Mortazavi A."/>
        </authorList>
    </citation>
    <scope>NUCLEOTIDE SEQUENCE [LARGE SCALE GENOMIC DNA]</scope>
    <source>
        <strain evidence="1 2">ALL</strain>
    </source>
</reference>
<protein>
    <submittedName>
        <fullName evidence="1">Uncharacterized protein</fullName>
    </submittedName>
</protein>